<organism evidence="2 3">
    <name type="scientific">Paragonimus westermani</name>
    <dbReference type="NCBI Taxonomy" id="34504"/>
    <lineage>
        <taxon>Eukaryota</taxon>
        <taxon>Metazoa</taxon>
        <taxon>Spiralia</taxon>
        <taxon>Lophotrochozoa</taxon>
        <taxon>Platyhelminthes</taxon>
        <taxon>Trematoda</taxon>
        <taxon>Digenea</taxon>
        <taxon>Plagiorchiida</taxon>
        <taxon>Troglotremata</taxon>
        <taxon>Troglotrematidae</taxon>
        <taxon>Paragonimus</taxon>
    </lineage>
</organism>
<accession>A0A8T0D7Y5</accession>
<dbReference type="Pfam" id="PF08265">
    <property type="entry name" value="YL1_C"/>
    <property type="match status" value="1"/>
</dbReference>
<evidence type="ECO:0000259" key="1">
    <source>
        <dbReference type="SMART" id="SM00993"/>
    </source>
</evidence>
<gene>
    <name evidence="2" type="ORF">P879_11972</name>
</gene>
<sequence length="124" mass="13998">MSVSWGLVFSYSSTIRAGPIITDPSARCCRNLITFADSNCLRKAFPRTATPLPDPTCPVPNPPHPRRRMQICPISGLPARYLDPLTLTPYANLAAFRVLRRLYRIHLETNTPAIDLLREYRNSC</sequence>
<dbReference type="InterPro" id="IPR013272">
    <property type="entry name" value="Vps72/YL1_C"/>
</dbReference>
<dbReference type="PANTHER" id="PTHR13275:SF4">
    <property type="entry name" value="VACUOLAR PROTEIN SORTING-ASSOCIATED PROTEIN 72 HOMOLOG"/>
    <property type="match status" value="1"/>
</dbReference>
<dbReference type="PANTHER" id="PTHR13275">
    <property type="entry name" value="YL-1 PROTEIN TRANSCRIPTION FACTOR-LIKE 1"/>
    <property type="match status" value="1"/>
</dbReference>
<dbReference type="AlphaFoldDB" id="A0A8T0D7Y5"/>
<proteinExistence type="predicted"/>
<evidence type="ECO:0000313" key="3">
    <source>
        <dbReference type="Proteomes" id="UP000699462"/>
    </source>
</evidence>
<comment type="caution">
    <text evidence="2">The sequence shown here is derived from an EMBL/GenBank/DDBJ whole genome shotgun (WGS) entry which is preliminary data.</text>
</comment>
<dbReference type="Proteomes" id="UP000699462">
    <property type="component" value="Unassembled WGS sequence"/>
</dbReference>
<reference evidence="2 3" key="1">
    <citation type="submission" date="2019-07" db="EMBL/GenBank/DDBJ databases">
        <title>Annotation for the trematode Paragonimus westermani.</title>
        <authorList>
            <person name="Choi Y.-J."/>
        </authorList>
    </citation>
    <scope>NUCLEOTIDE SEQUENCE [LARGE SCALE GENOMIC DNA]</scope>
    <source>
        <strain evidence="2">180907_Pwestermani</strain>
    </source>
</reference>
<dbReference type="SMART" id="SM00993">
    <property type="entry name" value="YL1_C"/>
    <property type="match status" value="1"/>
</dbReference>
<dbReference type="GO" id="GO:0005634">
    <property type="term" value="C:nucleus"/>
    <property type="evidence" value="ECO:0007669"/>
    <property type="project" value="TreeGrafter"/>
</dbReference>
<feature type="domain" description="Vps72/YL1 C-terminal" evidence="1">
    <location>
        <begin position="70"/>
        <end position="99"/>
    </location>
</feature>
<dbReference type="EMBL" id="JTDF01017126">
    <property type="protein sequence ID" value="KAF8562781.1"/>
    <property type="molecule type" value="Genomic_DNA"/>
</dbReference>
<dbReference type="OrthoDB" id="78296at2759"/>
<keyword evidence="3" id="KW-1185">Reference proteome</keyword>
<protein>
    <recommendedName>
        <fullName evidence="1">Vps72/YL1 C-terminal domain-containing protein</fullName>
    </recommendedName>
</protein>
<name>A0A8T0D7Y5_9TREM</name>
<evidence type="ECO:0000313" key="2">
    <source>
        <dbReference type="EMBL" id="KAF8562781.1"/>
    </source>
</evidence>